<reference evidence="2" key="1">
    <citation type="submission" date="2017-09" db="EMBL/GenBank/DDBJ databases">
        <title>Depth-based differentiation of microbial function through sediment-hosted aquifers and enrichment of novel symbionts in the deep terrestrial subsurface.</title>
        <authorList>
            <person name="Probst A.J."/>
            <person name="Ladd B."/>
            <person name="Jarett J.K."/>
            <person name="Geller-Mcgrath D.E."/>
            <person name="Sieber C.M.K."/>
            <person name="Emerson J.B."/>
            <person name="Anantharaman K."/>
            <person name="Thomas B.C."/>
            <person name="Malmstrom R."/>
            <person name="Stieglmeier M."/>
            <person name="Klingl A."/>
            <person name="Woyke T."/>
            <person name="Ryan C.M."/>
            <person name="Banfield J.F."/>
        </authorList>
    </citation>
    <scope>NUCLEOTIDE SEQUENCE [LARGE SCALE GENOMIC DNA]</scope>
</reference>
<evidence type="ECO:0000313" key="2">
    <source>
        <dbReference type="Proteomes" id="UP000230767"/>
    </source>
</evidence>
<evidence type="ECO:0000313" key="1">
    <source>
        <dbReference type="EMBL" id="PIY89457.1"/>
    </source>
</evidence>
<dbReference type="AlphaFoldDB" id="A0A2M7R7N2"/>
<accession>A0A2M7R7N2</accession>
<comment type="caution">
    <text evidence="1">The sequence shown here is derived from an EMBL/GenBank/DDBJ whole genome shotgun (WGS) entry which is preliminary data.</text>
</comment>
<proteinExistence type="predicted"/>
<sequence length="72" mass="8046">MPKYKCKSCGYQGKKLIFQFNDYGYCLASNKKEPEYLGTVPRWVGGKGDAEIGEPVGCPKCCSWGVDNFEII</sequence>
<protein>
    <submittedName>
        <fullName evidence="1">Uncharacterized protein</fullName>
    </submittedName>
</protein>
<dbReference type="Proteomes" id="UP000230767">
    <property type="component" value="Unassembled WGS sequence"/>
</dbReference>
<dbReference type="EMBL" id="PFLW01000024">
    <property type="protein sequence ID" value="PIY89457.1"/>
    <property type="molecule type" value="Genomic_DNA"/>
</dbReference>
<organism evidence="1 2">
    <name type="scientific">Candidatus Nealsonbacteria bacterium CG_4_10_14_0_8_um_filter_37_14</name>
    <dbReference type="NCBI Taxonomy" id="1974684"/>
    <lineage>
        <taxon>Bacteria</taxon>
        <taxon>Candidatus Nealsoniibacteriota</taxon>
    </lineage>
</organism>
<name>A0A2M7R7N2_9BACT</name>
<gene>
    <name evidence="1" type="ORF">COY73_00960</name>
</gene>